<accession>A0ABN6S0E1</accession>
<evidence type="ECO:0000256" key="1">
    <source>
        <dbReference type="SAM" id="Phobius"/>
    </source>
</evidence>
<evidence type="ECO:0008006" key="4">
    <source>
        <dbReference type="Google" id="ProtNLM"/>
    </source>
</evidence>
<feature type="transmembrane region" description="Helical" evidence="1">
    <location>
        <begin position="6"/>
        <end position="25"/>
    </location>
</feature>
<evidence type="ECO:0000313" key="3">
    <source>
        <dbReference type="Proteomes" id="UP001317742"/>
    </source>
</evidence>
<keyword evidence="1" id="KW-0472">Membrane</keyword>
<name>A0ABN6S0E1_9BACT</name>
<dbReference type="EMBL" id="AP026709">
    <property type="protein sequence ID" value="BDQ36669.1"/>
    <property type="molecule type" value="Genomic_DNA"/>
</dbReference>
<feature type="transmembrane region" description="Helical" evidence="1">
    <location>
        <begin position="37"/>
        <end position="55"/>
    </location>
</feature>
<reference evidence="2 3" key="1">
    <citation type="submission" date="2022-08" db="EMBL/GenBank/DDBJ databases">
        <title>Genome Sequence of the sulphate-reducing bacterium, Pseudodesulfovibrio sp. SYK.</title>
        <authorList>
            <person name="Kondo R."/>
            <person name="Kataoka T."/>
        </authorList>
    </citation>
    <scope>NUCLEOTIDE SEQUENCE [LARGE SCALE GENOMIC DNA]</scope>
    <source>
        <strain evidence="2 3">SYK</strain>
    </source>
</reference>
<gene>
    <name evidence="2" type="ORF">SYK_10290</name>
</gene>
<evidence type="ECO:0000313" key="2">
    <source>
        <dbReference type="EMBL" id="BDQ36669.1"/>
    </source>
</evidence>
<organism evidence="2 3">
    <name type="scientific">Pseudodesulfovibrio nedwellii</name>
    <dbReference type="NCBI Taxonomy" id="2973072"/>
    <lineage>
        <taxon>Bacteria</taxon>
        <taxon>Pseudomonadati</taxon>
        <taxon>Thermodesulfobacteriota</taxon>
        <taxon>Desulfovibrionia</taxon>
        <taxon>Desulfovibrionales</taxon>
        <taxon>Desulfovibrionaceae</taxon>
    </lineage>
</organism>
<protein>
    <recommendedName>
        <fullName evidence="4">Lipid A biosynthesis N-terminal domain-containing protein</fullName>
    </recommendedName>
</protein>
<keyword evidence="1" id="KW-0812">Transmembrane</keyword>
<sequence length="87" mass="9955">MQLPAYWWLLALVVFVQGAFFVRIVILRMWRKGVQPLARSVAGMLVASCMAGFVYGIVQRDPLFCLGQLCLLAIYHLLQRQGDDQRK</sequence>
<keyword evidence="3" id="KW-1185">Reference proteome</keyword>
<proteinExistence type="predicted"/>
<keyword evidence="1" id="KW-1133">Transmembrane helix</keyword>
<dbReference type="Proteomes" id="UP001317742">
    <property type="component" value="Chromosome"/>
</dbReference>